<dbReference type="PROSITE" id="PS50110">
    <property type="entry name" value="RESPONSE_REGULATORY"/>
    <property type="match status" value="1"/>
</dbReference>
<dbReference type="RefSeq" id="WP_114927360.1">
    <property type="nucleotide sequence ID" value="NZ_CP031229.1"/>
</dbReference>
<proteinExistence type="predicted"/>
<dbReference type="InterPro" id="IPR001789">
    <property type="entry name" value="Sig_transdc_resp-reg_receiver"/>
</dbReference>
<dbReference type="GO" id="GO:0003677">
    <property type="term" value="F:DNA binding"/>
    <property type="evidence" value="ECO:0007669"/>
    <property type="project" value="UniProtKB-KW"/>
</dbReference>
<sequence>MTVTPAAPQQPPTTDARAISVLLFSNDRTVRDTVRLGVGDRPADDVVVETWLETATSEMTLMEVRDGAFDVLILDGEAQPYGGMGISRQLKNEIFECPPIIVLTGRPVDGWLATWSQADIAVPRPLDPARLAAAVAELARR</sequence>
<dbReference type="Gene3D" id="3.40.50.2300">
    <property type="match status" value="1"/>
</dbReference>
<evidence type="ECO:0000256" key="1">
    <source>
        <dbReference type="PROSITE-ProRule" id="PRU00169"/>
    </source>
</evidence>
<organism evidence="3 4">
    <name type="scientific">Ornithinimicrobium avium</name>
    <dbReference type="NCBI Taxonomy" id="2283195"/>
    <lineage>
        <taxon>Bacteria</taxon>
        <taxon>Bacillati</taxon>
        <taxon>Actinomycetota</taxon>
        <taxon>Actinomycetes</taxon>
        <taxon>Micrococcales</taxon>
        <taxon>Ornithinimicrobiaceae</taxon>
        <taxon>Ornithinimicrobium</taxon>
    </lineage>
</organism>
<dbReference type="OrthoDB" id="3395459at2"/>
<dbReference type="GO" id="GO:0000160">
    <property type="term" value="P:phosphorelay signal transduction system"/>
    <property type="evidence" value="ECO:0007669"/>
    <property type="project" value="InterPro"/>
</dbReference>
<name>A0A345NKN7_9MICO</name>
<dbReference type="SUPFAM" id="SSF52172">
    <property type="entry name" value="CheY-like"/>
    <property type="match status" value="1"/>
</dbReference>
<dbReference type="InterPro" id="IPR011006">
    <property type="entry name" value="CheY-like_superfamily"/>
</dbReference>
<keyword evidence="4" id="KW-1185">Reference proteome</keyword>
<reference evidence="3 4" key="1">
    <citation type="submission" date="2018-07" db="EMBL/GenBank/DDBJ databases">
        <title>Complete genome sequencing of Ornithinimicrobium sp. AMA3305.</title>
        <authorList>
            <person name="Bae J.-W."/>
        </authorList>
    </citation>
    <scope>NUCLEOTIDE SEQUENCE [LARGE SCALE GENOMIC DNA]</scope>
    <source>
        <strain evidence="3 4">AMA3305</strain>
    </source>
</reference>
<dbReference type="AlphaFoldDB" id="A0A345NKN7"/>
<evidence type="ECO:0000313" key="4">
    <source>
        <dbReference type="Proteomes" id="UP000253790"/>
    </source>
</evidence>
<dbReference type="Proteomes" id="UP000253790">
    <property type="component" value="Chromosome"/>
</dbReference>
<keyword evidence="3" id="KW-0238">DNA-binding</keyword>
<feature type="domain" description="Response regulatory" evidence="2">
    <location>
        <begin position="20"/>
        <end position="139"/>
    </location>
</feature>
<gene>
    <name evidence="3" type="ORF">DV701_05205</name>
</gene>
<protein>
    <submittedName>
        <fullName evidence="3">DNA-binding response regulator</fullName>
    </submittedName>
</protein>
<dbReference type="EMBL" id="CP031229">
    <property type="protein sequence ID" value="AXH95595.1"/>
    <property type="molecule type" value="Genomic_DNA"/>
</dbReference>
<feature type="modified residue" description="4-aspartylphosphate" evidence="1">
    <location>
        <position position="75"/>
    </location>
</feature>
<accession>A0A345NKN7</accession>
<evidence type="ECO:0000259" key="2">
    <source>
        <dbReference type="PROSITE" id="PS50110"/>
    </source>
</evidence>
<keyword evidence="1" id="KW-0597">Phosphoprotein</keyword>
<evidence type="ECO:0000313" key="3">
    <source>
        <dbReference type="EMBL" id="AXH95595.1"/>
    </source>
</evidence>
<dbReference type="KEGG" id="orn:DV701_05205"/>